<feature type="non-terminal residue" evidence="2">
    <location>
        <position position="219"/>
    </location>
</feature>
<dbReference type="InterPro" id="IPR011119">
    <property type="entry name" value="Unchr_helicase_relaxase_TraI"/>
</dbReference>
<reference evidence="2 3" key="2">
    <citation type="submission" date="2018-01" db="EMBL/GenBank/DDBJ databases">
        <title>Genomic study of Klebsiella pneumoniae.</title>
        <authorList>
            <person name="Yang Y."/>
            <person name="Bicalho R."/>
        </authorList>
    </citation>
    <scope>NUCLEOTIDE SEQUENCE [LARGE SCALE GENOMIC DNA]</scope>
    <source>
        <strain evidence="2 3">A11</strain>
    </source>
</reference>
<feature type="domain" description="Uncharacterised" evidence="1">
    <location>
        <begin position="1"/>
        <end position="211"/>
    </location>
</feature>
<accession>A0A2J4P824</accession>
<feature type="non-terminal residue" evidence="2">
    <location>
        <position position="1"/>
    </location>
</feature>
<gene>
    <name evidence="2" type="ORF">CWN50_36915</name>
</gene>
<reference evidence="2 3" key="1">
    <citation type="submission" date="2017-11" db="EMBL/GenBank/DDBJ databases">
        <authorList>
            <person name="Han C.G."/>
        </authorList>
    </citation>
    <scope>NUCLEOTIDE SEQUENCE [LARGE SCALE GENOMIC DNA]</scope>
    <source>
        <strain evidence="2 3">A11</strain>
    </source>
</reference>
<proteinExistence type="predicted"/>
<dbReference type="AlphaFoldDB" id="A0A2J4P824"/>
<dbReference type="Pfam" id="PF07514">
    <property type="entry name" value="TraI_2"/>
    <property type="match status" value="1"/>
</dbReference>
<dbReference type="Gene3D" id="1.10.3210.40">
    <property type="match status" value="1"/>
</dbReference>
<evidence type="ECO:0000313" key="2">
    <source>
        <dbReference type="EMBL" id="PLL13840.1"/>
    </source>
</evidence>
<evidence type="ECO:0000259" key="1">
    <source>
        <dbReference type="Pfam" id="PF07514"/>
    </source>
</evidence>
<evidence type="ECO:0000313" key="3">
    <source>
        <dbReference type="Proteomes" id="UP000234505"/>
    </source>
</evidence>
<organism evidence="2 3">
    <name type="scientific">Klebsiella michiganensis</name>
    <dbReference type="NCBI Taxonomy" id="1134687"/>
    <lineage>
        <taxon>Bacteria</taxon>
        <taxon>Pseudomonadati</taxon>
        <taxon>Pseudomonadota</taxon>
        <taxon>Gammaproteobacteria</taxon>
        <taxon>Enterobacterales</taxon>
        <taxon>Enterobacteriaceae</taxon>
        <taxon>Klebsiella/Raoultella group</taxon>
        <taxon>Klebsiella</taxon>
    </lineage>
</organism>
<comment type="caution">
    <text evidence="2">The sequence shown here is derived from an EMBL/GenBank/DDBJ whole genome shotgun (WGS) entry which is preliminary data.</text>
</comment>
<sequence length="219" mass="24706">AWTVAVVCAALLHDTGKIAVDMEIYQHDGTRWHPWQVNLAQPYRWQYESHGRDYHLHPAATAMLINQLIPSPLLDWLAEYPAAFASLIYQLTGHYERAGALAELVQQADKASVARYLGGDIKSALAQKPSSFPQQLLTALRSLVQNEYRLNNPECGSDGWLTEDALWLISKTTADRVRAWLLQHGVASVPENNNRLFDELLAHQLIVANEDKAIWRCII</sequence>
<name>A0A2J4P824_9ENTR</name>
<protein>
    <submittedName>
        <fullName evidence="2">Relaxase</fullName>
    </submittedName>
</protein>
<dbReference type="Proteomes" id="UP000234505">
    <property type="component" value="Unassembled WGS sequence"/>
</dbReference>
<dbReference type="EMBL" id="PIDS01002405">
    <property type="protein sequence ID" value="PLL13840.1"/>
    <property type="molecule type" value="Genomic_DNA"/>
</dbReference>